<dbReference type="PANTHER" id="PTHR20941">
    <property type="entry name" value="FOLATE SYNTHESIS PROTEINS"/>
    <property type="match status" value="1"/>
</dbReference>
<name>A0ABW3MHH7_9PSEU</name>
<evidence type="ECO:0000313" key="3">
    <source>
        <dbReference type="Proteomes" id="UP001597045"/>
    </source>
</evidence>
<dbReference type="GO" id="GO:0004156">
    <property type="term" value="F:dihydropteroate synthase activity"/>
    <property type="evidence" value="ECO:0007669"/>
    <property type="project" value="UniProtKB-EC"/>
</dbReference>
<dbReference type="InterPro" id="IPR000489">
    <property type="entry name" value="Pterin-binding_dom"/>
</dbReference>
<feature type="domain" description="Pterin-binding" evidence="1">
    <location>
        <begin position="12"/>
        <end position="62"/>
    </location>
</feature>
<dbReference type="Pfam" id="PF00809">
    <property type="entry name" value="Pterin_bind"/>
    <property type="match status" value="1"/>
</dbReference>
<evidence type="ECO:0000259" key="1">
    <source>
        <dbReference type="PROSITE" id="PS50972"/>
    </source>
</evidence>
<dbReference type="SUPFAM" id="SSF51717">
    <property type="entry name" value="Dihydropteroate synthetase-like"/>
    <property type="match status" value="1"/>
</dbReference>
<accession>A0ABW3MHH7</accession>
<protein>
    <submittedName>
        <fullName evidence="2">Dihydropteroate synthase</fullName>
        <ecNumber evidence="2">2.5.1.15</ecNumber>
    </submittedName>
</protein>
<dbReference type="EMBL" id="JBHTIS010002599">
    <property type="protein sequence ID" value="MFD1050088.1"/>
    <property type="molecule type" value="Genomic_DNA"/>
</dbReference>
<proteinExistence type="predicted"/>
<dbReference type="Proteomes" id="UP001597045">
    <property type="component" value="Unassembled WGS sequence"/>
</dbReference>
<evidence type="ECO:0000313" key="2">
    <source>
        <dbReference type="EMBL" id="MFD1050088.1"/>
    </source>
</evidence>
<dbReference type="PROSITE" id="PS50972">
    <property type="entry name" value="PTERIN_BINDING"/>
    <property type="match status" value="1"/>
</dbReference>
<dbReference type="PROSITE" id="PS00793">
    <property type="entry name" value="DHPS_2"/>
    <property type="match status" value="1"/>
</dbReference>
<reference evidence="3" key="1">
    <citation type="journal article" date="2019" name="Int. J. Syst. Evol. Microbiol.">
        <title>The Global Catalogue of Microorganisms (GCM) 10K type strain sequencing project: providing services to taxonomists for standard genome sequencing and annotation.</title>
        <authorList>
            <consortium name="The Broad Institute Genomics Platform"/>
            <consortium name="The Broad Institute Genome Sequencing Center for Infectious Disease"/>
            <person name="Wu L."/>
            <person name="Ma J."/>
        </authorList>
    </citation>
    <scope>NUCLEOTIDE SEQUENCE [LARGE SCALE GENOMIC DNA]</scope>
    <source>
        <strain evidence="3">JCM 31486</strain>
    </source>
</reference>
<dbReference type="EC" id="2.5.1.15" evidence="2"/>
<sequence>MTHRLLPAPGRCVVMGVLNVTPDSFSDGGRYLSVEDALDHAHEMWDLGADLVDVGGESTRPG</sequence>
<keyword evidence="3" id="KW-1185">Reference proteome</keyword>
<dbReference type="PANTHER" id="PTHR20941:SF1">
    <property type="entry name" value="FOLIC ACID SYNTHESIS PROTEIN FOL1"/>
    <property type="match status" value="1"/>
</dbReference>
<dbReference type="InterPro" id="IPR045031">
    <property type="entry name" value="DHP_synth-like"/>
</dbReference>
<dbReference type="PROSITE" id="PS00792">
    <property type="entry name" value="DHPS_1"/>
    <property type="match status" value="1"/>
</dbReference>
<organism evidence="2 3">
    <name type="scientific">Kibdelosporangium lantanae</name>
    <dbReference type="NCBI Taxonomy" id="1497396"/>
    <lineage>
        <taxon>Bacteria</taxon>
        <taxon>Bacillati</taxon>
        <taxon>Actinomycetota</taxon>
        <taxon>Actinomycetes</taxon>
        <taxon>Pseudonocardiales</taxon>
        <taxon>Pseudonocardiaceae</taxon>
        <taxon>Kibdelosporangium</taxon>
    </lineage>
</organism>
<dbReference type="Gene3D" id="3.20.20.20">
    <property type="entry name" value="Dihydropteroate synthase-like"/>
    <property type="match status" value="1"/>
</dbReference>
<keyword evidence="2" id="KW-0808">Transferase</keyword>
<comment type="caution">
    <text evidence="2">The sequence shown here is derived from an EMBL/GenBank/DDBJ whole genome shotgun (WGS) entry which is preliminary data.</text>
</comment>
<gene>
    <name evidence="2" type="ORF">ACFQ1S_33475</name>
</gene>
<dbReference type="InterPro" id="IPR011005">
    <property type="entry name" value="Dihydropteroate_synth-like_sf"/>
</dbReference>
<feature type="non-terminal residue" evidence="2">
    <location>
        <position position="62"/>
    </location>
</feature>